<keyword evidence="3" id="KW-0732">Signal</keyword>
<gene>
    <name evidence="5" type="ORF">HEB29_005979</name>
    <name evidence="4" type="ORF">Sfulv_62270</name>
</gene>
<evidence type="ECO:0000256" key="1">
    <source>
        <dbReference type="SAM" id="MobiDB-lite"/>
    </source>
</evidence>
<evidence type="ECO:0000313" key="6">
    <source>
        <dbReference type="Proteomes" id="UP000498980"/>
    </source>
</evidence>
<name>A0A7J0CI55_9ACTN</name>
<dbReference type="EMBL" id="JACCCF010000002">
    <property type="protein sequence ID" value="NYE44865.1"/>
    <property type="molecule type" value="Genomic_DNA"/>
</dbReference>
<evidence type="ECO:0000313" key="7">
    <source>
        <dbReference type="Proteomes" id="UP000530403"/>
    </source>
</evidence>
<accession>A0A7J0CI55</accession>
<feature type="transmembrane region" description="Helical" evidence="2">
    <location>
        <begin position="364"/>
        <end position="386"/>
    </location>
</feature>
<dbReference type="PANTHER" id="PTHR46345:SF8">
    <property type="entry name" value="FORMIN 3, ISOFORM B"/>
    <property type="match status" value="1"/>
</dbReference>
<feature type="transmembrane region" description="Helical" evidence="2">
    <location>
        <begin position="333"/>
        <end position="352"/>
    </location>
</feature>
<feature type="compositionally biased region" description="Gly residues" evidence="1">
    <location>
        <begin position="509"/>
        <end position="524"/>
    </location>
</feature>
<organism evidence="4 6">
    <name type="scientific">Streptomyces fulvorobeus</name>
    <dbReference type="NCBI Taxonomy" id="284028"/>
    <lineage>
        <taxon>Bacteria</taxon>
        <taxon>Bacillati</taxon>
        <taxon>Actinomycetota</taxon>
        <taxon>Actinomycetes</taxon>
        <taxon>Kitasatosporales</taxon>
        <taxon>Streptomycetaceae</taxon>
        <taxon>Streptomyces</taxon>
    </lineage>
</organism>
<feature type="region of interest" description="Disordered" evidence="1">
    <location>
        <begin position="453"/>
        <end position="630"/>
    </location>
</feature>
<evidence type="ECO:0000256" key="2">
    <source>
        <dbReference type="SAM" id="Phobius"/>
    </source>
</evidence>
<dbReference type="PANTHER" id="PTHR46345">
    <property type="entry name" value="INVERTED FORMIN-2"/>
    <property type="match status" value="1"/>
</dbReference>
<keyword evidence="2" id="KW-1133">Transmembrane helix</keyword>
<dbReference type="RefSeq" id="WP_173318383.1">
    <property type="nucleotide sequence ID" value="NZ_BAAAUE010000015.1"/>
</dbReference>
<feature type="compositionally biased region" description="Low complexity" evidence="1">
    <location>
        <begin position="537"/>
        <end position="546"/>
    </location>
</feature>
<evidence type="ECO:0008006" key="8">
    <source>
        <dbReference type="Google" id="ProtNLM"/>
    </source>
</evidence>
<feature type="transmembrane region" description="Helical" evidence="2">
    <location>
        <begin position="128"/>
        <end position="149"/>
    </location>
</feature>
<evidence type="ECO:0000313" key="4">
    <source>
        <dbReference type="EMBL" id="GFN01417.1"/>
    </source>
</evidence>
<feature type="transmembrane region" description="Helical" evidence="2">
    <location>
        <begin position="424"/>
        <end position="444"/>
    </location>
</feature>
<sequence>MTLHTPRGRTVALPVMAVITTLSATSGAAHADSADPQGVGGLLPAPPAPKGGGTMYETYPDLLTWSLDTDYGQWDVLEPALHMIADVLMVILVTIGAAVSTLADWTFGMTDLPEVRGPLTQAISGSAGAVAVGLFPSALAVGGVVAFLRCQRGEGNAVSELAWVLVSAVAAATLLTTPTIWVDGVDEGRMIGTDIAMSATDAGIGSGAGIEKMPFTLGHTTTYSGDASDRVSRRATDTVWRVYVALPWCLAEFGSVELCQKHGKAILDYGADKEKRKSYLQEHVDDGVGTEAKSWREGHRPLERAGVLIIAVPVALLFGLLLITLLLGSVTAMMAALFLLVVGPLFAALWVIPGRPRQWGVRWMDALVGTVMQSAITTLTAGGVMIIQMTTALAMPTYGWLGSSALSIAGAVAAFRYRAILTSIVGASGVGASSGAGALMGVMATRTLSRQAGRVLRTPGRISSRIGDAVERRSRPPATAVSPRPHAPPPPPPPPPALPLPPPRPAPGAGTGPGRSPGPGGTGPGTTVAAAHRRAGRAGAQPAGHGKPSIPAPTHSPTVTTIPAPATAQKQGQQVPLSPPTARTIPARPQGTARRATQPPAPSARRRTLPPPRTPRPRVGRRYPPPPPRP</sequence>
<evidence type="ECO:0000256" key="3">
    <source>
        <dbReference type="SAM" id="SignalP"/>
    </source>
</evidence>
<reference evidence="4 6" key="1">
    <citation type="submission" date="2020-05" db="EMBL/GenBank/DDBJ databases">
        <title>Whole genome shotgun sequence of Streptomyces fulvorobeus NBRC 15897.</title>
        <authorList>
            <person name="Komaki H."/>
            <person name="Tamura T."/>
        </authorList>
    </citation>
    <scope>NUCLEOTIDE SEQUENCE [LARGE SCALE GENOMIC DNA]</scope>
    <source>
        <strain evidence="4 6">NBRC 15897</strain>
    </source>
</reference>
<feature type="signal peptide" evidence="3">
    <location>
        <begin position="1"/>
        <end position="31"/>
    </location>
</feature>
<dbReference type="Proteomes" id="UP000498980">
    <property type="component" value="Unassembled WGS sequence"/>
</dbReference>
<feature type="transmembrane region" description="Helical" evidence="2">
    <location>
        <begin position="398"/>
        <end position="417"/>
    </location>
</feature>
<dbReference type="Proteomes" id="UP000530403">
    <property type="component" value="Unassembled WGS sequence"/>
</dbReference>
<keyword evidence="6" id="KW-1185">Reference proteome</keyword>
<feature type="transmembrane region" description="Helical" evidence="2">
    <location>
        <begin position="87"/>
        <end position="107"/>
    </location>
</feature>
<keyword evidence="2" id="KW-0812">Transmembrane</keyword>
<feature type="transmembrane region" description="Helical" evidence="2">
    <location>
        <begin position="305"/>
        <end position="327"/>
    </location>
</feature>
<feature type="compositionally biased region" description="Pro residues" evidence="1">
    <location>
        <begin position="485"/>
        <end position="506"/>
    </location>
</feature>
<dbReference type="AlphaFoldDB" id="A0A7J0CI55"/>
<reference evidence="5 7" key="2">
    <citation type="submission" date="2020-07" db="EMBL/GenBank/DDBJ databases">
        <title>Sequencing the genomes of 1000 actinobacteria strains.</title>
        <authorList>
            <person name="Klenk H.-P."/>
        </authorList>
    </citation>
    <scope>NUCLEOTIDE SEQUENCE [LARGE SCALE GENOMIC DNA]</scope>
    <source>
        <strain evidence="5 7">DSM 41455</strain>
    </source>
</reference>
<feature type="chain" id="PRO_5036204847" description="TrbL/VirB6 plasmid conjugal transfer protein" evidence="3">
    <location>
        <begin position="32"/>
        <end position="630"/>
    </location>
</feature>
<evidence type="ECO:0000313" key="5">
    <source>
        <dbReference type="EMBL" id="NYE44865.1"/>
    </source>
</evidence>
<feature type="compositionally biased region" description="Low complexity" evidence="1">
    <location>
        <begin position="557"/>
        <end position="568"/>
    </location>
</feature>
<proteinExistence type="predicted"/>
<dbReference type="EMBL" id="BLWC01000002">
    <property type="protein sequence ID" value="GFN01417.1"/>
    <property type="molecule type" value="Genomic_DNA"/>
</dbReference>
<protein>
    <recommendedName>
        <fullName evidence="8">TrbL/VirB6 plasmid conjugal transfer protein</fullName>
    </recommendedName>
</protein>
<comment type="caution">
    <text evidence="4">The sequence shown here is derived from an EMBL/GenBank/DDBJ whole genome shotgun (WGS) entry which is preliminary data.</text>
</comment>
<keyword evidence="2" id="KW-0472">Membrane</keyword>